<reference evidence="2 3" key="1">
    <citation type="submission" date="2020-05" db="EMBL/GenBank/DDBJ databases">
        <title>Horizontal transmission and recombination maintain forever young bacterial symbiont genomes.</title>
        <authorList>
            <person name="Russell S.L."/>
            <person name="Pepper-Tunick E."/>
            <person name="Svedberg J."/>
            <person name="Byrne A."/>
            <person name="Ruelas Castillo J."/>
            <person name="Vollmers C."/>
            <person name="Beinart R.A."/>
            <person name="Corbett-Detig R."/>
        </authorList>
    </citation>
    <scope>NUCLEOTIDE SEQUENCE [LARGE SCALE GENOMIC DNA]</scope>
    <source>
        <strain evidence="2">4727-3</strain>
    </source>
</reference>
<feature type="coiled-coil region" evidence="1">
    <location>
        <begin position="1"/>
        <end position="28"/>
    </location>
</feature>
<protein>
    <submittedName>
        <fullName evidence="2">Uncharacterized protein</fullName>
    </submittedName>
</protein>
<organism evidence="2 3">
    <name type="scientific">Candidatus Methanofishera endochildressiae</name>
    <dbReference type="NCBI Taxonomy" id="2738884"/>
    <lineage>
        <taxon>Bacteria</taxon>
        <taxon>Pseudomonadati</taxon>
        <taxon>Pseudomonadota</taxon>
        <taxon>Gammaproteobacteria</taxon>
        <taxon>Candidatus Methanofishera</taxon>
    </lineage>
</organism>
<evidence type="ECO:0000313" key="2">
    <source>
        <dbReference type="EMBL" id="NYT47441.1"/>
    </source>
</evidence>
<dbReference type="AlphaFoldDB" id="A0A7Z0MPH8"/>
<sequence length="45" mass="5242">MAMAENRVRRKEEKVSRAQRELVLDDNELANVIDTQDKDLKGAER</sequence>
<accession>A0A7Z0MPH8</accession>
<dbReference type="EMBL" id="JACCHS010000150">
    <property type="protein sequence ID" value="NYT47441.1"/>
    <property type="molecule type" value="Genomic_DNA"/>
</dbReference>
<evidence type="ECO:0000256" key="1">
    <source>
        <dbReference type="SAM" id="Coils"/>
    </source>
</evidence>
<proteinExistence type="predicted"/>
<comment type="caution">
    <text evidence="2">The sequence shown here is derived from an EMBL/GenBank/DDBJ whole genome shotgun (WGS) entry which is preliminary data.</text>
</comment>
<keyword evidence="1" id="KW-0175">Coiled coil</keyword>
<evidence type="ECO:0000313" key="3">
    <source>
        <dbReference type="Proteomes" id="UP000537890"/>
    </source>
</evidence>
<dbReference type="Proteomes" id="UP000537890">
    <property type="component" value="Unassembled WGS sequence"/>
</dbReference>
<name>A0A7Z0MPH8_9GAMM</name>
<gene>
    <name evidence="2" type="ORF">H0A75_07570</name>
</gene>